<comment type="caution">
    <text evidence="3">The sequence shown here is derived from an EMBL/GenBank/DDBJ whole genome shotgun (WGS) entry which is preliminary data.</text>
</comment>
<organism evidence="3 4">
    <name type="scientific">Trichoglossum hirsutum</name>
    <dbReference type="NCBI Taxonomy" id="265104"/>
    <lineage>
        <taxon>Eukaryota</taxon>
        <taxon>Fungi</taxon>
        <taxon>Dikarya</taxon>
        <taxon>Ascomycota</taxon>
        <taxon>Pezizomycotina</taxon>
        <taxon>Geoglossomycetes</taxon>
        <taxon>Geoglossales</taxon>
        <taxon>Geoglossaceae</taxon>
        <taxon>Trichoglossum</taxon>
    </lineage>
</organism>
<keyword evidence="1" id="KW-0812">Transmembrane</keyword>
<dbReference type="GO" id="GO:0016020">
    <property type="term" value="C:membrane"/>
    <property type="evidence" value="ECO:0007669"/>
    <property type="project" value="UniProtKB-SubCell"/>
</dbReference>
<gene>
    <name evidence="3" type="ORF">GP486_007650</name>
</gene>
<comment type="subcellular location">
    <subcellularLocation>
        <location evidence="1">Membrane</location>
        <topology evidence="1">Multi-pass membrane protein</topology>
    </subcellularLocation>
</comment>
<evidence type="ECO:0000256" key="1">
    <source>
        <dbReference type="RuleBase" id="RU362006"/>
    </source>
</evidence>
<dbReference type="Pfam" id="PF03134">
    <property type="entry name" value="TB2_DP1_HVA22"/>
    <property type="match status" value="1"/>
</dbReference>
<evidence type="ECO:0000313" key="4">
    <source>
        <dbReference type="Proteomes" id="UP000750711"/>
    </source>
</evidence>
<name>A0A9P8IH80_9PEZI</name>
<sequence length="328" mass="36227">MDTRLVWAFSTLLLRSTQPLKHPTDTNNRRLRLSRIPFYAWIRLFILLYLVLPQTQGAKLVYIKYIHPFLRDHEAEIEAFLAKSHERARAAGLQYYSQAADAVREFLGMEPRQAQPPTAPPTTAQNTGAYVQNLLSRFDLPSAAAAAASFLQQQQQQFSTTTTTTTLPTFPPYLQPRTSETPSQRLAFLTAQRARFLSILQSLDREAQALNVEASSPPHPRSEPTDGQGLKKSKSESEFERVEREDVGVGGEEGRGNASGGGGGGWMPWSWGAKPMAVTTQELGGEQGEMYRGSATGVDTPGDFTSFSSSSSSSSPVQYRHGRWQGQS</sequence>
<comment type="similarity">
    <text evidence="1">Belongs to the DP1 family.</text>
</comment>
<accession>A0A9P8IH80</accession>
<dbReference type="InterPro" id="IPR004345">
    <property type="entry name" value="TB2_DP1_HVA22"/>
</dbReference>
<feature type="region of interest" description="Disordered" evidence="2">
    <location>
        <begin position="161"/>
        <end position="181"/>
    </location>
</feature>
<feature type="compositionally biased region" description="Basic and acidic residues" evidence="2">
    <location>
        <begin position="233"/>
        <end position="255"/>
    </location>
</feature>
<evidence type="ECO:0000313" key="3">
    <source>
        <dbReference type="EMBL" id="KAH0550987.1"/>
    </source>
</evidence>
<feature type="region of interest" description="Disordered" evidence="2">
    <location>
        <begin position="211"/>
        <end position="328"/>
    </location>
</feature>
<feature type="compositionally biased region" description="Low complexity" evidence="2">
    <location>
        <begin position="306"/>
        <end position="315"/>
    </location>
</feature>
<keyword evidence="1" id="KW-0472">Membrane</keyword>
<keyword evidence="4" id="KW-1185">Reference proteome</keyword>
<proteinExistence type="inferred from homology"/>
<keyword evidence="1" id="KW-1133">Transmembrane helix</keyword>
<feature type="transmembrane region" description="Helical" evidence="1">
    <location>
        <begin position="35"/>
        <end position="52"/>
    </location>
</feature>
<dbReference type="EMBL" id="JAGHQM010002298">
    <property type="protein sequence ID" value="KAH0550987.1"/>
    <property type="molecule type" value="Genomic_DNA"/>
</dbReference>
<comment type="caution">
    <text evidence="1">Lacks conserved residue(s) required for the propagation of feature annotation.</text>
</comment>
<feature type="compositionally biased region" description="Gly residues" evidence="2">
    <location>
        <begin position="257"/>
        <end position="266"/>
    </location>
</feature>
<protein>
    <recommendedName>
        <fullName evidence="1">Protein YOP1</fullName>
    </recommendedName>
</protein>
<dbReference type="Proteomes" id="UP000750711">
    <property type="component" value="Unassembled WGS sequence"/>
</dbReference>
<reference evidence="3" key="1">
    <citation type="submission" date="2021-03" db="EMBL/GenBank/DDBJ databases">
        <title>Comparative genomics and phylogenomic investigation of the class Geoglossomycetes provide insights into ecological specialization and systematics.</title>
        <authorList>
            <person name="Melie T."/>
            <person name="Pirro S."/>
            <person name="Miller A.N."/>
            <person name="Quandt A."/>
        </authorList>
    </citation>
    <scope>NUCLEOTIDE SEQUENCE</scope>
    <source>
        <strain evidence="3">CAQ_001_2017</strain>
    </source>
</reference>
<dbReference type="PANTHER" id="PTHR12300">
    <property type="entry name" value="HVA22-LIKE PROTEINS"/>
    <property type="match status" value="1"/>
</dbReference>
<dbReference type="PANTHER" id="PTHR12300:SF177">
    <property type="entry name" value="PROTEIN YOP1"/>
    <property type="match status" value="1"/>
</dbReference>
<dbReference type="AlphaFoldDB" id="A0A9P8IH80"/>
<evidence type="ECO:0000256" key="2">
    <source>
        <dbReference type="SAM" id="MobiDB-lite"/>
    </source>
</evidence>